<dbReference type="Pfam" id="PF06500">
    <property type="entry name" value="FrsA-like"/>
    <property type="match status" value="1"/>
</dbReference>
<dbReference type="RefSeq" id="WP_179720197.1">
    <property type="nucleotide sequence ID" value="NZ_JACBZT010000001.1"/>
</dbReference>
<dbReference type="Gene3D" id="3.40.50.1820">
    <property type="entry name" value="alpha/beta hydrolase"/>
    <property type="match status" value="1"/>
</dbReference>
<gene>
    <name evidence="3" type="ORF">GGQ55_004240</name>
</gene>
<dbReference type="InterPro" id="IPR029058">
    <property type="entry name" value="AB_hydrolase_fold"/>
</dbReference>
<dbReference type="PANTHER" id="PTHR22946:SF12">
    <property type="entry name" value="CONIDIAL PIGMENT BIOSYNTHESIS PROTEIN AYG1 (AFU_ORTHOLOGUE AFUA_2G17550)"/>
    <property type="match status" value="1"/>
</dbReference>
<dbReference type="SUPFAM" id="SSF53474">
    <property type="entry name" value="alpha/beta-Hydrolases"/>
    <property type="match status" value="1"/>
</dbReference>
<dbReference type="GO" id="GO:0016787">
    <property type="term" value="F:hydrolase activity"/>
    <property type="evidence" value="ECO:0007669"/>
    <property type="project" value="UniProtKB-KW"/>
</dbReference>
<comment type="similarity">
    <text evidence="1">Belongs to the AB hydrolase superfamily.</text>
</comment>
<comment type="caution">
    <text evidence="3">The sequence shown here is derived from an EMBL/GenBank/DDBJ whole genome shotgun (WGS) entry which is preliminary data.</text>
</comment>
<evidence type="ECO:0000313" key="4">
    <source>
        <dbReference type="Proteomes" id="UP000541969"/>
    </source>
</evidence>
<dbReference type="AlphaFoldDB" id="A0A853CN81"/>
<dbReference type="EMBL" id="JACBZT010000001">
    <property type="protein sequence ID" value="NYJ07962.1"/>
    <property type="molecule type" value="Genomic_DNA"/>
</dbReference>
<dbReference type="InterPro" id="IPR010520">
    <property type="entry name" value="FrsA-like"/>
</dbReference>
<accession>A0A853CN81</accession>
<evidence type="ECO:0000313" key="3">
    <source>
        <dbReference type="EMBL" id="NYJ07962.1"/>
    </source>
</evidence>
<protein>
    <submittedName>
        <fullName evidence="3">Dienelactone hydrolase</fullName>
    </submittedName>
</protein>
<dbReference type="InterPro" id="IPR050261">
    <property type="entry name" value="FrsA_esterase"/>
</dbReference>
<name>A0A853CN81_9ACTN</name>
<dbReference type="Proteomes" id="UP000541969">
    <property type="component" value="Unassembled WGS sequence"/>
</dbReference>
<organism evidence="3 4">
    <name type="scientific">Petropleomorpha daqingensis</name>
    <dbReference type="NCBI Taxonomy" id="2026353"/>
    <lineage>
        <taxon>Bacteria</taxon>
        <taxon>Bacillati</taxon>
        <taxon>Actinomycetota</taxon>
        <taxon>Actinomycetes</taxon>
        <taxon>Geodermatophilales</taxon>
        <taxon>Geodermatophilaceae</taxon>
        <taxon>Petropleomorpha</taxon>
    </lineage>
</organism>
<keyword evidence="2 3" id="KW-0378">Hydrolase</keyword>
<reference evidence="3 4" key="1">
    <citation type="submission" date="2020-07" db="EMBL/GenBank/DDBJ databases">
        <title>Sequencing the genomes of 1000 actinobacteria strains.</title>
        <authorList>
            <person name="Klenk H.-P."/>
        </authorList>
    </citation>
    <scope>NUCLEOTIDE SEQUENCE [LARGE SCALE GENOMIC DNA]</scope>
    <source>
        <strain evidence="3 4">DSM 104001</strain>
    </source>
</reference>
<evidence type="ECO:0000256" key="2">
    <source>
        <dbReference type="ARBA" id="ARBA00022801"/>
    </source>
</evidence>
<evidence type="ECO:0000256" key="1">
    <source>
        <dbReference type="ARBA" id="ARBA00008645"/>
    </source>
</evidence>
<keyword evidence="4" id="KW-1185">Reference proteome</keyword>
<sequence>MSGPRRWREQRWLVDETIRTQTIEFDQPRLIYHLAPVADDLSGADMAVIRGGVKKVADHVPVVRSVAERRERRAREAEDGGHPLSAGAHWYAAAQLWAMACWPVWEDDHLAHELDGKKNAAYQAWAATARHRVERVDVPFGDRTLPAWFHLPPGGAGPFPTVLAIGGMDAPREVLVSRVGDPWLERGFAVLAVDGPGQGEAAVNGVHVSDTAFVEAGDALVAWLRARPEVDDDRLVCTGTSFGSFWMTQIAATQPVFKGCAVALPVFEPGARTIFESAAPTFKARHMWMAGLWDDEEAFDRMVARYDLRPLLDGMSVPWQVVGGAADELSPSSWVGEMARRCPAPSSLTSYAGGRHSMTETPAAALGPSWRGLTVDWLHDRVLGRPAADENRLVTPAGQVVDLPHPRERR</sequence>
<dbReference type="PANTHER" id="PTHR22946">
    <property type="entry name" value="DIENELACTONE HYDROLASE DOMAIN-CONTAINING PROTEIN-RELATED"/>
    <property type="match status" value="1"/>
</dbReference>
<proteinExistence type="inferred from homology"/>